<keyword evidence="1" id="KW-0812">Transmembrane</keyword>
<evidence type="ECO:0000256" key="1">
    <source>
        <dbReference type="SAM" id="Phobius"/>
    </source>
</evidence>
<proteinExistence type="predicted"/>
<sequence>METTLTRCRKQRKTCKSILLGEVLQMKDFLKNIAALIKVKTIVTLVVVAVFAALALREKLQPDTVMTIVTMVVAFYFGTQSERKG</sequence>
<keyword evidence="1" id="KW-1133">Transmembrane helix</keyword>
<accession>A0A8S5VPZ9</accession>
<evidence type="ECO:0000313" key="2">
    <source>
        <dbReference type="EMBL" id="DAG95099.1"/>
    </source>
</evidence>
<feature type="transmembrane region" description="Helical" evidence="1">
    <location>
        <begin position="35"/>
        <end position="56"/>
    </location>
</feature>
<reference evidence="2" key="1">
    <citation type="journal article" date="2021" name="Proc. Natl. Acad. Sci. U.S.A.">
        <title>A Catalog of Tens of Thousands of Viruses from Human Metagenomes Reveals Hidden Associations with Chronic Diseases.</title>
        <authorList>
            <person name="Tisza M.J."/>
            <person name="Buck C.B."/>
        </authorList>
    </citation>
    <scope>NUCLEOTIDE SEQUENCE</scope>
    <source>
        <strain evidence="2">CtS9I1</strain>
    </source>
</reference>
<protein>
    <submittedName>
        <fullName evidence="2">Putative DMT superfamily protein</fullName>
    </submittedName>
</protein>
<name>A0A8S5VPZ9_9CAUD</name>
<dbReference type="EMBL" id="BK035350">
    <property type="protein sequence ID" value="DAG95099.1"/>
    <property type="molecule type" value="Genomic_DNA"/>
</dbReference>
<organism evidence="2">
    <name type="scientific">Ackermannviridae sp</name>
    <dbReference type="NCBI Taxonomy" id="2831612"/>
    <lineage>
        <taxon>Viruses</taxon>
        <taxon>Duplodnaviria</taxon>
        <taxon>Heunggongvirae</taxon>
        <taxon>Uroviricota</taxon>
        <taxon>Caudoviricetes</taxon>
        <taxon>Pantevenvirales</taxon>
        <taxon>Ackermannviridae</taxon>
    </lineage>
</organism>
<feature type="transmembrane region" description="Helical" evidence="1">
    <location>
        <begin position="62"/>
        <end position="79"/>
    </location>
</feature>
<keyword evidence="1" id="KW-0472">Membrane</keyword>